<evidence type="ECO:0000256" key="4">
    <source>
        <dbReference type="ARBA" id="ARBA00022723"/>
    </source>
</evidence>
<accession>A0A6I5ZT59</accession>
<evidence type="ECO:0000313" key="10">
    <source>
        <dbReference type="EMBL" id="QGP93212.1"/>
    </source>
</evidence>
<evidence type="ECO:0000256" key="6">
    <source>
        <dbReference type="ARBA" id="ARBA00022842"/>
    </source>
</evidence>
<keyword evidence="6 8" id="KW-0460">Magnesium</keyword>
<dbReference type="InterPro" id="IPR050556">
    <property type="entry name" value="Type_II_TA_system_RNase"/>
</dbReference>
<dbReference type="SUPFAM" id="SSF88723">
    <property type="entry name" value="PIN domain-like"/>
    <property type="match status" value="1"/>
</dbReference>
<comment type="similarity">
    <text evidence="7 8">Belongs to the PINc/VapC protein family.</text>
</comment>
<keyword evidence="5 8" id="KW-0378">Hydrolase</keyword>
<keyword evidence="8" id="KW-0800">Toxin</keyword>
<feature type="domain" description="PIN" evidence="9">
    <location>
        <begin position="6"/>
        <end position="123"/>
    </location>
</feature>
<dbReference type="PANTHER" id="PTHR33653">
    <property type="entry name" value="RIBONUCLEASE VAPC2"/>
    <property type="match status" value="1"/>
</dbReference>
<dbReference type="GO" id="GO:0090729">
    <property type="term" value="F:toxin activity"/>
    <property type="evidence" value="ECO:0007669"/>
    <property type="project" value="UniProtKB-KW"/>
</dbReference>
<organism evidence="10 11">
    <name type="scientific">Neomoorella glycerini</name>
    <dbReference type="NCBI Taxonomy" id="55779"/>
    <lineage>
        <taxon>Bacteria</taxon>
        <taxon>Bacillati</taxon>
        <taxon>Bacillota</taxon>
        <taxon>Clostridia</taxon>
        <taxon>Neomoorellales</taxon>
        <taxon>Neomoorellaceae</taxon>
        <taxon>Neomoorella</taxon>
    </lineage>
</organism>
<keyword evidence="4 8" id="KW-0479">Metal-binding</keyword>
<evidence type="ECO:0000259" key="9">
    <source>
        <dbReference type="Pfam" id="PF01850"/>
    </source>
</evidence>
<reference evidence="10 11" key="1">
    <citation type="submission" date="2019-11" db="EMBL/GenBank/DDBJ databases">
        <title>Genome sequence of Moorella glycerini DSM11254.</title>
        <authorList>
            <person name="Poehlein A."/>
            <person name="Boeer T."/>
            <person name="Daniel R."/>
        </authorList>
    </citation>
    <scope>NUCLEOTIDE SEQUENCE [LARGE SCALE GENOMIC DNA]</scope>
    <source>
        <strain evidence="10 11">DSM 11254</strain>
    </source>
</reference>
<dbReference type="Gene3D" id="3.40.50.1010">
    <property type="entry name" value="5'-nuclease"/>
    <property type="match status" value="1"/>
</dbReference>
<dbReference type="GO" id="GO:0004540">
    <property type="term" value="F:RNA nuclease activity"/>
    <property type="evidence" value="ECO:0007669"/>
    <property type="project" value="InterPro"/>
</dbReference>
<feature type="binding site" evidence="8">
    <location>
        <position position="9"/>
    </location>
    <ligand>
        <name>Mg(2+)</name>
        <dbReference type="ChEBI" id="CHEBI:18420"/>
    </ligand>
</feature>
<evidence type="ECO:0000256" key="7">
    <source>
        <dbReference type="ARBA" id="ARBA00038093"/>
    </source>
</evidence>
<proteinExistence type="inferred from homology"/>
<sequence length="135" mass="15383">MVMAKYLVDTDWAVFYLRGKEPFVTTLKEYRQKGLAISVVTIAELYEGVFRSAKPEEKESSLRDFLKGISIINVSPPIARLFGQRRAELHKQGLTISDFDLLIGCTAIFFNLTLLTNNKKHYEKIPGLTEIITLE</sequence>
<dbReference type="PANTHER" id="PTHR33653:SF1">
    <property type="entry name" value="RIBONUCLEASE VAPC2"/>
    <property type="match status" value="1"/>
</dbReference>
<dbReference type="CDD" id="cd09881">
    <property type="entry name" value="PIN_VapC4-5_FitB-like"/>
    <property type="match status" value="1"/>
</dbReference>
<dbReference type="RefSeq" id="WP_211661886.1">
    <property type="nucleotide sequence ID" value="NZ_CP046244.1"/>
</dbReference>
<feature type="binding site" evidence="8">
    <location>
        <position position="100"/>
    </location>
    <ligand>
        <name>Mg(2+)</name>
        <dbReference type="ChEBI" id="CHEBI:18420"/>
    </ligand>
</feature>
<dbReference type="AlphaFoldDB" id="A0A6I5ZT59"/>
<dbReference type="Proteomes" id="UP000425916">
    <property type="component" value="Chromosome"/>
</dbReference>
<keyword evidence="3 8" id="KW-0540">Nuclease</keyword>
<evidence type="ECO:0000256" key="1">
    <source>
        <dbReference type="ARBA" id="ARBA00001946"/>
    </source>
</evidence>
<dbReference type="InterPro" id="IPR002716">
    <property type="entry name" value="PIN_dom"/>
</dbReference>
<evidence type="ECO:0000256" key="3">
    <source>
        <dbReference type="ARBA" id="ARBA00022722"/>
    </source>
</evidence>
<dbReference type="HAMAP" id="MF_00265">
    <property type="entry name" value="VapC_Nob1"/>
    <property type="match status" value="1"/>
</dbReference>
<keyword evidence="2 8" id="KW-1277">Toxin-antitoxin system</keyword>
<dbReference type="GO" id="GO:0000287">
    <property type="term" value="F:magnesium ion binding"/>
    <property type="evidence" value="ECO:0007669"/>
    <property type="project" value="UniProtKB-UniRule"/>
</dbReference>
<dbReference type="EC" id="3.1.-.-" evidence="8"/>
<comment type="cofactor">
    <cofactor evidence="1 8">
        <name>Mg(2+)</name>
        <dbReference type="ChEBI" id="CHEBI:18420"/>
    </cofactor>
</comment>
<keyword evidence="11" id="KW-1185">Reference proteome</keyword>
<dbReference type="EMBL" id="CP046244">
    <property type="protein sequence ID" value="QGP93212.1"/>
    <property type="molecule type" value="Genomic_DNA"/>
</dbReference>
<dbReference type="GO" id="GO:0016787">
    <property type="term" value="F:hydrolase activity"/>
    <property type="evidence" value="ECO:0007669"/>
    <property type="project" value="UniProtKB-KW"/>
</dbReference>
<dbReference type="InterPro" id="IPR029060">
    <property type="entry name" value="PIN-like_dom_sf"/>
</dbReference>
<evidence type="ECO:0000256" key="8">
    <source>
        <dbReference type="HAMAP-Rule" id="MF_00265"/>
    </source>
</evidence>
<evidence type="ECO:0000256" key="2">
    <source>
        <dbReference type="ARBA" id="ARBA00022649"/>
    </source>
</evidence>
<dbReference type="Pfam" id="PF01850">
    <property type="entry name" value="PIN"/>
    <property type="match status" value="1"/>
</dbReference>
<protein>
    <recommendedName>
        <fullName evidence="8">Ribonuclease VapC</fullName>
        <shortName evidence="8">RNase VapC</shortName>
        <ecNumber evidence="8">3.1.-.-</ecNumber>
    </recommendedName>
    <alternativeName>
        <fullName evidence="8">Toxin VapC</fullName>
    </alternativeName>
</protein>
<name>A0A6I5ZT59_9FIRM</name>
<evidence type="ECO:0000256" key="5">
    <source>
        <dbReference type="ARBA" id="ARBA00022801"/>
    </source>
</evidence>
<gene>
    <name evidence="10" type="primary">vapC2</name>
    <name evidence="8" type="synonym">vapC</name>
    <name evidence="10" type="ORF">MGLY_26190</name>
</gene>
<dbReference type="InterPro" id="IPR022907">
    <property type="entry name" value="VapC_family"/>
</dbReference>
<evidence type="ECO:0000313" key="11">
    <source>
        <dbReference type="Proteomes" id="UP000425916"/>
    </source>
</evidence>
<comment type="function">
    <text evidence="8">Toxic component of a toxin-antitoxin (TA) system. An RNase.</text>
</comment>